<organism evidence="1 2">
    <name type="scientific">Ceratobasidium theobromae</name>
    <dbReference type="NCBI Taxonomy" id="1582974"/>
    <lineage>
        <taxon>Eukaryota</taxon>
        <taxon>Fungi</taxon>
        <taxon>Dikarya</taxon>
        <taxon>Basidiomycota</taxon>
        <taxon>Agaricomycotina</taxon>
        <taxon>Agaricomycetes</taxon>
        <taxon>Cantharellales</taxon>
        <taxon>Ceratobasidiaceae</taxon>
        <taxon>Ceratobasidium</taxon>
    </lineage>
</organism>
<comment type="caution">
    <text evidence="1">The sequence shown here is derived from an EMBL/GenBank/DDBJ whole genome shotgun (WGS) entry which is preliminary data.</text>
</comment>
<gene>
    <name evidence="1" type="ORF">CTheo_9243</name>
</gene>
<sequence length="159" mass="17312">MPNYIKKVLPMMGMDGCAGVNTPASHMTVLTPHAPDQVPDISFIVGALVHHTQTYTNTHITAIECVLHYLLSSSEVGLHYKAYDNNDIEIAYANASYGNKEEGRKSISGYVFMFCGAAVAWSSKSQPIVATSTQEAEYITLTHATKHITSKNLPGTKHV</sequence>
<dbReference type="Proteomes" id="UP000383932">
    <property type="component" value="Unassembled WGS sequence"/>
</dbReference>
<dbReference type="OrthoDB" id="3344688at2759"/>
<protein>
    <submittedName>
        <fullName evidence="1">Polyprotein</fullName>
    </submittedName>
</protein>
<reference evidence="1 2" key="1">
    <citation type="journal article" date="2019" name="Fungal Biol. Biotechnol.">
        <title>Draft genome sequence of fastidious pathogen Ceratobasidium theobromae, which causes vascular-streak dieback in Theobroma cacao.</title>
        <authorList>
            <person name="Ali S.S."/>
            <person name="Asman A."/>
            <person name="Shao J."/>
            <person name="Firmansyah A.P."/>
            <person name="Susilo A.W."/>
            <person name="Rosmana A."/>
            <person name="McMahon P."/>
            <person name="Junaid M."/>
            <person name="Guest D."/>
            <person name="Kheng T.Y."/>
            <person name="Meinhardt L.W."/>
            <person name="Bailey B.A."/>
        </authorList>
    </citation>
    <scope>NUCLEOTIDE SEQUENCE [LARGE SCALE GENOMIC DNA]</scope>
    <source>
        <strain evidence="1 2">CT2</strain>
    </source>
</reference>
<dbReference type="AlphaFoldDB" id="A0A5N5Q5H5"/>
<keyword evidence="2" id="KW-1185">Reference proteome</keyword>
<dbReference type="PANTHER" id="PTHR11439">
    <property type="entry name" value="GAG-POL-RELATED RETROTRANSPOSON"/>
    <property type="match status" value="1"/>
</dbReference>
<dbReference type="CDD" id="cd09272">
    <property type="entry name" value="RNase_HI_RT_Ty1"/>
    <property type="match status" value="1"/>
</dbReference>
<dbReference type="EMBL" id="SSOP01001213">
    <property type="protein sequence ID" value="KAB5587310.1"/>
    <property type="molecule type" value="Genomic_DNA"/>
</dbReference>
<proteinExistence type="predicted"/>
<evidence type="ECO:0000313" key="1">
    <source>
        <dbReference type="EMBL" id="KAB5587310.1"/>
    </source>
</evidence>
<dbReference type="PANTHER" id="PTHR11439:SF483">
    <property type="entry name" value="PEPTIDE SYNTHASE GLIP-LIKE, PUTATIVE (AFU_ORTHOLOGUE AFUA_3G12920)-RELATED"/>
    <property type="match status" value="1"/>
</dbReference>
<name>A0A5N5Q5H5_9AGAM</name>
<accession>A0A5N5Q5H5</accession>
<evidence type="ECO:0000313" key="2">
    <source>
        <dbReference type="Proteomes" id="UP000383932"/>
    </source>
</evidence>